<keyword evidence="1" id="KW-0732">Signal</keyword>
<feature type="signal peptide" evidence="1">
    <location>
        <begin position="1"/>
        <end position="21"/>
    </location>
</feature>
<gene>
    <name evidence="2" type="ORF">F992_01542</name>
</gene>
<evidence type="ECO:0000313" key="3">
    <source>
        <dbReference type="Proteomes" id="UP000013190"/>
    </source>
</evidence>
<accession>A0ABN0JQ59</accession>
<feature type="chain" id="PRO_5046175869" evidence="1">
    <location>
        <begin position="22"/>
        <end position="125"/>
    </location>
</feature>
<comment type="caution">
    <text evidence="2">The sequence shown here is derived from an EMBL/GenBank/DDBJ whole genome shotgun (WGS) entry which is preliminary data.</text>
</comment>
<dbReference type="RefSeq" id="WP_004661502.1">
    <property type="nucleotide sequence ID" value="NZ_BMDV01000002.1"/>
</dbReference>
<evidence type="ECO:0000256" key="1">
    <source>
        <dbReference type="SAM" id="SignalP"/>
    </source>
</evidence>
<organism evidence="2 3">
    <name type="scientific">Acinetobacter modestus</name>
    <dbReference type="NCBI Taxonomy" id="1776740"/>
    <lineage>
        <taxon>Bacteria</taxon>
        <taxon>Pseudomonadati</taxon>
        <taxon>Pseudomonadota</taxon>
        <taxon>Gammaproteobacteria</taxon>
        <taxon>Moraxellales</taxon>
        <taxon>Moraxellaceae</taxon>
        <taxon>Acinetobacter</taxon>
    </lineage>
</organism>
<dbReference type="GeneID" id="92834950"/>
<reference evidence="2 3" key="2">
    <citation type="journal article" date="2016" name="Int. J. Syst. Evol. Microbiol.">
        <title>Taxonomy of haemolytic and/or proteolytic strains of the genus Acinetobacter with the proposal of Acinetobacter courvalinii sp. nov. (genomic species 14 sensu Bouvet &amp; Jeanjean), Acinetobacter dispersus sp. nov. (genomic species 17), Acinetobacter modestus sp. nov., Acinetobacter proteolyticus sp. nov. and Acinetobacter vivianii sp. nov.</title>
        <authorList>
            <person name="Nemec A."/>
            <person name="Radolfova-Krizova L."/>
            <person name="Maixnerova M."/>
            <person name="Vrestiakova E."/>
            <person name="Jezek P."/>
            <person name="Sedo O."/>
        </authorList>
    </citation>
    <scope>NUCLEOTIDE SEQUENCE [LARGE SCALE GENOMIC DNA]</scope>
    <source>
        <strain evidence="2 3">NIPH 236</strain>
    </source>
</reference>
<dbReference type="EMBL" id="APOJ01000022">
    <property type="protein sequence ID" value="ENU27428.1"/>
    <property type="molecule type" value="Genomic_DNA"/>
</dbReference>
<protein>
    <submittedName>
        <fullName evidence="2">Uncharacterized protein</fullName>
    </submittedName>
</protein>
<keyword evidence="3" id="KW-1185">Reference proteome</keyword>
<sequence>MKKIALFLTLIALMGSTSTQAYEVEPTKKDMKEFYALLKIIYSDMPALMNGFEVLIDNDFDLNKIKDKKTVCDAVQAAERITYIANQSKVHPYFQKSIDQLRETMPEDNAKFIKQGLQSTGYKCL</sequence>
<proteinExistence type="predicted"/>
<evidence type="ECO:0000313" key="2">
    <source>
        <dbReference type="EMBL" id="ENU27428.1"/>
    </source>
</evidence>
<dbReference type="Proteomes" id="UP000013190">
    <property type="component" value="Unassembled WGS sequence"/>
</dbReference>
<reference evidence="3" key="1">
    <citation type="submission" date="2013-02" db="EMBL/GenBank/DDBJ databases">
        <title>The Genome Sequence of Acinetobacter sp. NIPH 236.</title>
        <authorList>
            <consortium name="The Broad Institute Genome Sequencing Platform"/>
            <consortium name="The Broad Institute Genome Sequencing Center for Infectious Disease"/>
            <person name="Cerqueira G."/>
            <person name="Feldgarden M."/>
            <person name="Courvalin P."/>
            <person name="Perichon B."/>
            <person name="Grillot-Courvalin C."/>
            <person name="Clermont D."/>
            <person name="Rocha E."/>
            <person name="Yoon E.-J."/>
            <person name="Nemec A."/>
            <person name="Walker B."/>
            <person name="Young S.K."/>
            <person name="Zeng Q."/>
            <person name="Gargeya S."/>
            <person name="Fitzgerald M."/>
            <person name="Haas B."/>
            <person name="Abouelleil A."/>
            <person name="Alvarado L."/>
            <person name="Arachchi H.M."/>
            <person name="Berlin A.M."/>
            <person name="Chapman S.B."/>
            <person name="Dewar J."/>
            <person name="Goldberg J."/>
            <person name="Griggs A."/>
            <person name="Gujja S."/>
            <person name="Hansen M."/>
            <person name="Howarth C."/>
            <person name="Imamovic A."/>
            <person name="Larimer J."/>
            <person name="McCowan C."/>
            <person name="Murphy C."/>
            <person name="Neiman D."/>
            <person name="Pearson M."/>
            <person name="Priest M."/>
            <person name="Roberts A."/>
            <person name="Saif S."/>
            <person name="Shea T."/>
            <person name="Sisk P."/>
            <person name="Sykes S."/>
            <person name="Wortman J."/>
            <person name="Nusbaum C."/>
            <person name="Birren B."/>
        </authorList>
    </citation>
    <scope>NUCLEOTIDE SEQUENCE [LARGE SCALE GENOMIC DNA]</scope>
    <source>
        <strain evidence="3">NIPH 236</strain>
    </source>
</reference>
<name>A0ABN0JQ59_9GAMM</name>